<dbReference type="InterPro" id="IPR042104">
    <property type="entry name" value="PKS_dehydratase_sf"/>
</dbReference>
<evidence type="ECO:0000313" key="14">
    <source>
        <dbReference type="EMBL" id="KAK8024536.1"/>
    </source>
</evidence>
<dbReference type="Gene3D" id="3.30.300.30">
    <property type="match status" value="1"/>
</dbReference>
<keyword evidence="2" id="KW-0597">Phosphoprotein</keyword>
<dbReference type="InterPro" id="IPR020841">
    <property type="entry name" value="PKS_Beta-ketoAc_synthase_dom"/>
</dbReference>
<sequence>MPEPIAIVGSACRFPGSVRSPSQLWRLLMEQRDALESLAPQRLGVESFYDENPDHHGRTNVKGHAYLLQEDPRQFDASFFRISYKEAHAMDPQQRILLETVYEAFEAAGWPLDQIEGSETSVHVGCMTSDYHDMQMRDPETLSTYTATGTARSILSNRISYIFDLRGPSITLDTACSSSLVALHQAVQCIRNGEAHQAVVAGTTLLLDAAMWIAESNLHMLSPDSRSRMWDEGANGYARGEGCAAILLKPLSAAIAANDHIECIIRESGVNSDGSTGGITMPSPSAQASLIKRTYERAGLDPVRDRCQYFECHGTGTQAGDPVEAQAIHEAFFPPGVEPSNGEPLFCGSIKTAIGHLEGCAGLAGLLKASLALQHSTIPPNMHFREINPAIAPYYDGLQVPTSALPWPETNGGPLRASVNSFGFGGTNAHVIIESYCPPIESAAEQEQDELHDSEDQLIGPFVFSASTSSSLLEMLKEIRGFIHDDPEVDLDALSWVLQLRRTQSPCRAVAVATSRAHLLDELDQLVATAQDTKTIEEGAAIQDQPQGILGIFTGQGAQWSGMGCQLLKHSQCFRDSLKRCEESLKTIPHPPSWSLIQQLNAPIDESHVDEAQFTQPICTAIQIGLVDLLQAAGVTLGVVVGHSSGEIAAAYAAGILSTRDAMGIAYYRGAVAHLARGVNSDKGGMLAVGMSFAHAQGFCAQPTFYERIEVAASNGPSIVTLSGDLDALQEARSVFDAKGIFARIVKVDVAYHSHHMRRCEAVYGEYLRGLKIQLHKGNENCNWYSTVHQHMDFKSGSPDCLRGSYWVDNMTRPVLFSQALSRVASEGYVLAMAVEIGPHPALRRPTILSLKHETILSEDQLSKMYSGSLYREQHDVLSIARLVGNIWKHISRRLIDFSGWRRAFGRKDQPQILKRLPLYPWDHNQPFWSESRISKTNRLESRRPHQLLGRVYEDHLDKMTWRNVLFEREIPWLVGHRFQGQILFPAAGYVNMAVAAAQQFARGRAVTLVEIRDLHIGKALALDHDNDGVETLFTVTCDSDRTETTKADHLIRASFSCQSCSDGQSLTQNCSGRLLIHLGIGDPVALPQFARPQSELPDLETSKFFTALARLGIEYSGPFRAIHSINRIWGCAASSASWAADELASNQVAHPAVLDVAFQTGFATFLSMAEEAMATTFLPATIKRVIVDTSQSYQGPVGDIEVNIDARLTSHTRSKLEIDVSIRSGTDDRLGIQVDGLVLQAIAEPQPLSDRQLFAKTKWDIDVSYGFKSPPLRTASVSDFDYIEAVERTSLFYLQKTLQNIRPEEIPDLKWHHKALLEAIEVLIKPIQQGAHPLLSADWLMDDSSTIEGFNQTYPHSVDIALLAAVGTNLPSVMRGESEMLEHMLKDDLLSRLYTEGRGFSTCNDHVAEYVRQIAHKYPRAKILEIGAGTGGTTQSVLEALEGKYSLYTYTDISTGFFERARERFRDTLDRMDFKAFNIETPPTAQGFSLGSYDIVIAANVLHATRDLAGVVQDIRTLLKPGGFLVAVEVTGSMLRELGLMGGLEGWWLGRGEGRFPNPGLSIEGWDQLLRRRGFSGVDTVAYDMPDIQQHNCSVFVTQALDNRCVLLRDPIKNIGLINEPRLLIIGGRKPWVADLIYQARNALLTWASNITIVPAVDLIDMSELSLGSTILNLSELDQPLFSSGIEANTLQHLQSLFTVARNVLWVTSGRLAEEPHENMMLGAGRAIRSEMPQLRLKFLDFEDQSGIDIHRVLRHLLEMILCSDSKFSDEPLTWAEEPEIRLAGHNTLIPRLVPDSKANGYLNATRREVKLLVDASDGISVSYDREHPYILNPRMSFSTPKGFIDMDVALSVNLSPRGRAPCFLCFGYMRNSHIPVFAISANNTSLLRIHEDSTFNPEGSSHCDPLRLVRIGLALVVNHIASIDQGHGTVLLHDPPREVATLIMEAKMELGRKVLCISPNMNEHVDGWLCIHPMSSIGEVRRLIPRDTSSFWRFSNVDCENIMPCLPQSAKVDHFNPGSMSCKRELLARSYQVAILTTLQPHPVVIGLGEIETISVCEAPLSTVLNWDHTGPIEATIQPFDAETVFSPDKTYFLVGMMGDLGQSLCRFMSSSGARHIVISSRSAIDETPWIKGMRDEGVNIRARKMDVADRDDLCPPVAGVANAALVLEDSLFANATVESIEAQLKPKVDGSVNLDAEFGGEELDFFILFSSLGSEYGNPGQSIYHAANLFMTSFAEKRRKRGQCASVMSIGMCVDVGYVARNTRRGANVEAHLRSQFYAPLAESDLHQLFVEAVLAGSPQSANAELTIGIEPFVDDPSAEYRPSWHENPRFSHMIVPPSIMGEPGRRKTSAGLGMHGRLEAARSRAEVFDVLQHEFRCKVEALTKIPSATMSSESPLSVLGLDSLLAIEIRTWLFKEFLIDVPILGILGNQSISSICSRVADSYQAKLNSPGQQTEPEPIGTKSHSRDSDDEISSGTSIPTLPSLTGSFVEDHENSDNGFSLSSQGSDDQRNETPDRMVEDSMATRSKAEQLSAQLSSYKVQTIRNTPMTSAQASLYFLTSISDEPSALNVTAQYAITGSLSVTRLRRALETTMLRHDAFQMCFFTDAESVEPRQGLLESPAGGCFTHVQSRDHMAVEHEFHKLSNQVWELESGHTFHATVITHSPHSHTILFGVHHMVMDGMSWHLFLRDLNCAYSMQSPQTCPSSTLELSIRQREFGQQGLLDSSVEYWLRNLNPVPDVIPLLPLARRAAREPQTAWRNNVIRRDLTAGLVQKLEGTSQKCNVTVMHFFLATVQSLFARMLRIEEICIGVTTAGRDGGYLDTVGHFAILQPVLFKFRMDQTFTELLQKTAVAMVGAMGHPGVSIDMILPKLGITRSATHPPLCQVAFNYRVGSLLHRRLGNCSMDLVQYNDATTPLDLTFNVTHGGSGRHMLEVVSNAALYSAADTEVIMDIYCDLLETFAGDQTYKIADHGLYSKARVVNALGLARGPATESMSHTLIGRLCEVADTLPNNIAIKSCGVRMTYTELFTHVRGLAADLVAAKVGPGTPVAVLCEPSIDLWLAMLAILYCGAIYIPFDPILPTKRHGDMLRVCKPKLLLFHDATVFASQQAIWNNITQMDLRTRDRQTCDAPTPALGRDEAFWLFTSGSTGKPKCIRLTQSGILNYALSKQSILRLEHPIVLQQSSVGFDMSLAQAFNAFVNAGTLVVAPPEIRGDPSAIAQLISDESVNFTLATPTEYTMLTTYASEILKGCSHWRYACSGGEVVTDGLIASLQQLELIDLVLADCYGPTEVSCAATIHTMLVSSQPGGNNSPTSVGTPIANMSVYILGDYQELLPAGLAGEICIGGVGVAKGYVDAELTAERFVRVRLPTETDTLIYKTGDRGCLRHDGSLVFLGRINGDSLIKLRGNRIELSEIEQTIISASRGSLVDATVTIRGQPEFLVAHVLASQGQHPDVVNLDHLRRNLPLPSYMVPAVVIPVDSLPTTTNGKVDRNAVSALPLPLPANDGCPITHCTTSDVTEGELRILWRRVLGGIVTETTRISSTSDFFGVGGSSLLLVRLQSTIREAMGVKSHSMSFTKQAHCGRTQLPFRNIDWKAETGIPGELLDMELSPITTLANQDQRNVILTGATSFLGGEILNQLIKDLDVANIYCVAVAAHDRHRIPTLARVTVYTGSLMSPDFGLSNKAITDLRSRVDQIIHAGASGHCLNNYSSVRTANYLSTQRLAALALPRRAPLHFISSPRVILQSGSCAMPPGSMASYPPPTDGSQGFSSSKWVSEVFLENISNQMSLPVVVHRPCSVIGSRAPHDDAMNSIIRYSYLSGRVPDVPGAEGFFDFKDVTDVARDIVNSAAPSEGIAFYQYSSGVKVPFSDLSHRMEVLYGRAFERVHLSEWIDGAAKLGLEDLIVSYLEANVAGGQKLVFPYMGEE</sequence>
<evidence type="ECO:0000256" key="7">
    <source>
        <dbReference type="ARBA" id="ARBA00023002"/>
    </source>
</evidence>
<dbReference type="Gene3D" id="3.40.47.10">
    <property type="match status" value="1"/>
</dbReference>
<keyword evidence="3" id="KW-0436">Ligase</keyword>
<dbReference type="Gene3D" id="3.40.50.12780">
    <property type="entry name" value="N-terminal domain of ligase-like"/>
    <property type="match status" value="1"/>
</dbReference>
<feature type="region of interest" description="Disordered" evidence="10">
    <location>
        <begin position="2450"/>
        <end position="2534"/>
    </location>
</feature>
<dbReference type="CDD" id="cd02440">
    <property type="entry name" value="AdoMet_MTases"/>
    <property type="match status" value="1"/>
</dbReference>
<dbReference type="Gene3D" id="1.10.1200.10">
    <property type="entry name" value="ACP-like"/>
    <property type="match status" value="1"/>
</dbReference>
<dbReference type="Pfam" id="PF00501">
    <property type="entry name" value="AMP-binding"/>
    <property type="match status" value="1"/>
</dbReference>
<evidence type="ECO:0000256" key="3">
    <source>
        <dbReference type="ARBA" id="ARBA00022598"/>
    </source>
</evidence>
<feature type="compositionally biased region" description="Polar residues" evidence="10">
    <location>
        <begin position="2500"/>
        <end position="2510"/>
    </location>
</feature>
<organism evidence="14 15">
    <name type="scientific">Apiospora rasikravindrae</name>
    <dbReference type="NCBI Taxonomy" id="990691"/>
    <lineage>
        <taxon>Eukaryota</taxon>
        <taxon>Fungi</taxon>
        <taxon>Dikarya</taxon>
        <taxon>Ascomycota</taxon>
        <taxon>Pezizomycotina</taxon>
        <taxon>Sordariomycetes</taxon>
        <taxon>Xylariomycetidae</taxon>
        <taxon>Amphisphaeriales</taxon>
        <taxon>Apiosporaceae</taxon>
        <taxon>Apiospora</taxon>
    </lineage>
</organism>
<dbReference type="SMART" id="SM00825">
    <property type="entry name" value="PKS_KS"/>
    <property type="match status" value="1"/>
</dbReference>
<dbReference type="PROSITE" id="PS52004">
    <property type="entry name" value="KS3_2"/>
    <property type="match status" value="1"/>
</dbReference>
<dbReference type="Gene3D" id="3.30.559.10">
    <property type="entry name" value="Chloramphenicol acetyltransferase-like domain"/>
    <property type="match status" value="1"/>
</dbReference>
<evidence type="ECO:0000256" key="6">
    <source>
        <dbReference type="ARBA" id="ARBA00022737"/>
    </source>
</evidence>
<dbReference type="SMART" id="SM00827">
    <property type="entry name" value="PKS_AT"/>
    <property type="match status" value="1"/>
</dbReference>
<dbReference type="InterPro" id="IPR050091">
    <property type="entry name" value="PKS_NRPS_Biosynth_Enz"/>
</dbReference>
<dbReference type="InterPro" id="IPR001242">
    <property type="entry name" value="Condensation_dom"/>
</dbReference>
<evidence type="ECO:0000259" key="11">
    <source>
        <dbReference type="PROSITE" id="PS50075"/>
    </source>
</evidence>
<feature type="compositionally biased region" description="Basic and acidic residues" evidence="10">
    <location>
        <begin position="2511"/>
        <end position="2523"/>
    </location>
</feature>
<dbReference type="SUPFAM" id="SSF52151">
    <property type="entry name" value="FabD/lysophospholipase-like"/>
    <property type="match status" value="1"/>
</dbReference>
<evidence type="ECO:0000313" key="15">
    <source>
        <dbReference type="Proteomes" id="UP001444661"/>
    </source>
</evidence>
<dbReference type="Pfam" id="PF02801">
    <property type="entry name" value="Ketoacyl-synt_C"/>
    <property type="match status" value="1"/>
</dbReference>
<dbReference type="Pfam" id="PF08242">
    <property type="entry name" value="Methyltransf_12"/>
    <property type="match status" value="1"/>
</dbReference>
<dbReference type="SMART" id="SM00826">
    <property type="entry name" value="PKS_DH"/>
    <property type="match status" value="1"/>
</dbReference>
<name>A0ABR1S2T5_9PEZI</name>
<keyword evidence="6" id="KW-0677">Repeat</keyword>
<keyword evidence="5" id="KW-0808">Transferase</keyword>
<feature type="active site" description="Proton donor; for dehydratase activity" evidence="9">
    <location>
        <position position="1156"/>
    </location>
</feature>
<dbReference type="Gene3D" id="3.30.559.30">
    <property type="entry name" value="Nonribosomal peptide synthetase, condensation domain"/>
    <property type="match status" value="1"/>
</dbReference>
<evidence type="ECO:0000256" key="1">
    <source>
        <dbReference type="ARBA" id="ARBA00022450"/>
    </source>
</evidence>
<comment type="caution">
    <text evidence="14">The sequence shown here is derived from an EMBL/GenBank/DDBJ whole genome shotgun (WGS) entry which is preliminary data.</text>
</comment>
<dbReference type="InterPro" id="IPR014030">
    <property type="entry name" value="Ketoacyl_synth_N"/>
</dbReference>
<dbReference type="InterPro" id="IPR016039">
    <property type="entry name" value="Thiolase-like"/>
</dbReference>
<dbReference type="PANTHER" id="PTHR43775">
    <property type="entry name" value="FATTY ACID SYNTHASE"/>
    <property type="match status" value="1"/>
</dbReference>
<feature type="domain" description="Carrier" evidence="11">
    <location>
        <begin position="2370"/>
        <end position="2447"/>
    </location>
</feature>
<dbReference type="InterPro" id="IPR013968">
    <property type="entry name" value="PKS_KR"/>
</dbReference>
<dbReference type="SUPFAM" id="SSF51735">
    <property type="entry name" value="NAD(P)-binding Rossmann-fold domains"/>
    <property type="match status" value="2"/>
</dbReference>
<dbReference type="EMBL" id="JAQQWK010000011">
    <property type="protein sequence ID" value="KAK8024536.1"/>
    <property type="molecule type" value="Genomic_DNA"/>
</dbReference>
<reference evidence="14 15" key="1">
    <citation type="submission" date="2023-01" db="EMBL/GenBank/DDBJ databases">
        <title>Analysis of 21 Apiospora genomes using comparative genomics revels a genus with tremendous synthesis potential of carbohydrate active enzymes and secondary metabolites.</title>
        <authorList>
            <person name="Sorensen T."/>
        </authorList>
    </citation>
    <scope>NUCLEOTIDE SEQUENCE [LARGE SCALE GENOMIC DNA]</scope>
    <source>
        <strain evidence="14 15">CBS 33761</strain>
    </source>
</reference>
<evidence type="ECO:0000259" key="13">
    <source>
        <dbReference type="PROSITE" id="PS52019"/>
    </source>
</evidence>
<dbReference type="InterPro" id="IPR000873">
    <property type="entry name" value="AMP-dep_synth/lig_dom"/>
</dbReference>
<gene>
    <name evidence="14" type="ORF">PG993_012602</name>
</gene>
<dbReference type="SUPFAM" id="SSF56801">
    <property type="entry name" value="Acetyl-CoA synthetase-like"/>
    <property type="match status" value="1"/>
</dbReference>
<feature type="domain" description="Ketosynthase family 3 (KS3)" evidence="12">
    <location>
        <begin position="2"/>
        <end position="435"/>
    </location>
</feature>
<dbReference type="InterPro" id="IPR023213">
    <property type="entry name" value="CAT-like_dom_sf"/>
</dbReference>
<dbReference type="Gene3D" id="3.40.50.720">
    <property type="entry name" value="NAD(P)-binding Rossmann-like Domain"/>
    <property type="match status" value="3"/>
</dbReference>
<dbReference type="InterPro" id="IPR045851">
    <property type="entry name" value="AMP-bd_C_sf"/>
</dbReference>
<dbReference type="InterPro" id="IPR049900">
    <property type="entry name" value="PKS_mFAS_DH"/>
</dbReference>
<evidence type="ECO:0000256" key="9">
    <source>
        <dbReference type="PROSITE-ProRule" id="PRU01363"/>
    </source>
</evidence>
<dbReference type="InterPro" id="IPR013120">
    <property type="entry name" value="FAR_NAD-bd"/>
</dbReference>
<keyword evidence="4" id="KW-0489">Methyltransferase</keyword>
<dbReference type="InterPro" id="IPR016036">
    <property type="entry name" value="Malonyl_transacylase_ACP-bd"/>
</dbReference>
<dbReference type="InterPro" id="IPR013217">
    <property type="entry name" value="Methyltransf_12"/>
</dbReference>
<evidence type="ECO:0000256" key="8">
    <source>
        <dbReference type="ARBA" id="ARBA00023268"/>
    </source>
</evidence>
<dbReference type="InterPro" id="IPR014031">
    <property type="entry name" value="Ketoacyl_synth_C"/>
</dbReference>
<dbReference type="Pfam" id="PF00550">
    <property type="entry name" value="PP-binding"/>
    <property type="match status" value="1"/>
</dbReference>
<dbReference type="SMART" id="SM00823">
    <property type="entry name" value="PKS_PP"/>
    <property type="match status" value="2"/>
</dbReference>
<dbReference type="Gene3D" id="3.10.129.110">
    <property type="entry name" value="Polyketide synthase dehydratase"/>
    <property type="match status" value="1"/>
</dbReference>
<dbReference type="InterPro" id="IPR016035">
    <property type="entry name" value="Acyl_Trfase/lysoPLipase"/>
</dbReference>
<evidence type="ECO:0000256" key="4">
    <source>
        <dbReference type="ARBA" id="ARBA00022603"/>
    </source>
</evidence>
<dbReference type="SUPFAM" id="SSF53901">
    <property type="entry name" value="Thiolase-like"/>
    <property type="match status" value="1"/>
</dbReference>
<feature type="compositionally biased region" description="Polar residues" evidence="10">
    <location>
        <begin position="2477"/>
        <end position="2490"/>
    </location>
</feature>
<dbReference type="Gene3D" id="3.40.50.150">
    <property type="entry name" value="Vaccinia Virus protein VP39"/>
    <property type="match status" value="1"/>
</dbReference>
<evidence type="ECO:0000256" key="5">
    <source>
        <dbReference type="ARBA" id="ARBA00022679"/>
    </source>
</evidence>
<dbReference type="PROSITE" id="PS52019">
    <property type="entry name" value="PKS_MFAS_DH"/>
    <property type="match status" value="1"/>
</dbReference>
<evidence type="ECO:0000256" key="2">
    <source>
        <dbReference type="ARBA" id="ARBA00022553"/>
    </source>
</evidence>
<dbReference type="PROSITE" id="PS50075">
    <property type="entry name" value="CARRIER"/>
    <property type="match status" value="1"/>
</dbReference>
<dbReference type="InterPro" id="IPR036736">
    <property type="entry name" value="ACP-like_sf"/>
</dbReference>
<dbReference type="SMART" id="SM00822">
    <property type="entry name" value="PKS_KR"/>
    <property type="match status" value="1"/>
</dbReference>
<dbReference type="InterPro" id="IPR020807">
    <property type="entry name" value="PKS_DH"/>
</dbReference>
<dbReference type="InterPro" id="IPR001227">
    <property type="entry name" value="Ac_transferase_dom_sf"/>
</dbReference>
<feature type="region of interest" description="C-terminal hotdog fold" evidence="9">
    <location>
        <begin position="1097"/>
        <end position="1249"/>
    </location>
</feature>
<dbReference type="SUPFAM" id="SSF47336">
    <property type="entry name" value="ACP-like"/>
    <property type="match status" value="2"/>
</dbReference>
<dbReference type="PROSITE" id="PS00606">
    <property type="entry name" value="KS3_1"/>
    <property type="match status" value="1"/>
</dbReference>
<dbReference type="InterPro" id="IPR049552">
    <property type="entry name" value="PKS_DH_N"/>
</dbReference>
<dbReference type="Pfam" id="PF21089">
    <property type="entry name" value="PKS_DH_N"/>
    <property type="match status" value="1"/>
</dbReference>
<dbReference type="InterPro" id="IPR042099">
    <property type="entry name" value="ANL_N_sf"/>
</dbReference>
<feature type="region of interest" description="N-terminal hotdog fold" evidence="9">
    <location>
        <begin position="946"/>
        <end position="1082"/>
    </location>
</feature>
<feature type="domain" description="PKS/mFAS DH" evidence="13">
    <location>
        <begin position="946"/>
        <end position="1249"/>
    </location>
</feature>
<dbReference type="CDD" id="cd00833">
    <property type="entry name" value="PKS"/>
    <property type="match status" value="1"/>
</dbReference>
<dbReference type="Pfam" id="PF07993">
    <property type="entry name" value="NAD_binding_4"/>
    <property type="match status" value="1"/>
</dbReference>
<dbReference type="PANTHER" id="PTHR43775:SF20">
    <property type="entry name" value="HYBRID PKS-NRPS SYNTHETASE APDA"/>
    <property type="match status" value="1"/>
</dbReference>
<dbReference type="Pfam" id="PF14765">
    <property type="entry name" value="PS-DH"/>
    <property type="match status" value="1"/>
</dbReference>
<dbReference type="Pfam" id="PF00698">
    <property type="entry name" value="Acyl_transf_1"/>
    <property type="match status" value="1"/>
</dbReference>
<protein>
    <submittedName>
        <fullName evidence="14">Polyketide synthase</fullName>
    </submittedName>
</protein>
<dbReference type="SUPFAM" id="SSF52777">
    <property type="entry name" value="CoA-dependent acyltransferases"/>
    <property type="match status" value="2"/>
</dbReference>
<dbReference type="Pfam" id="PF16197">
    <property type="entry name" value="KAsynt_C_assoc"/>
    <property type="match status" value="1"/>
</dbReference>
<dbReference type="SUPFAM" id="SSF55048">
    <property type="entry name" value="Probable ACP-binding domain of malonyl-CoA ACP transacylase"/>
    <property type="match status" value="1"/>
</dbReference>
<dbReference type="InterPro" id="IPR020806">
    <property type="entry name" value="PKS_PP-bd"/>
</dbReference>
<dbReference type="InterPro" id="IPR018201">
    <property type="entry name" value="Ketoacyl_synth_AS"/>
</dbReference>
<evidence type="ECO:0000259" key="12">
    <source>
        <dbReference type="PROSITE" id="PS52004"/>
    </source>
</evidence>
<dbReference type="InterPro" id="IPR057326">
    <property type="entry name" value="KR_dom"/>
</dbReference>
<dbReference type="Pfam" id="PF00668">
    <property type="entry name" value="Condensation"/>
    <property type="match status" value="1"/>
</dbReference>
<keyword evidence="8" id="KW-0511">Multifunctional enzyme</keyword>
<dbReference type="InterPro" id="IPR014043">
    <property type="entry name" value="Acyl_transferase_dom"/>
</dbReference>
<dbReference type="InterPro" id="IPR029063">
    <property type="entry name" value="SAM-dependent_MTases_sf"/>
</dbReference>
<dbReference type="InterPro" id="IPR032821">
    <property type="entry name" value="PKS_assoc"/>
</dbReference>
<evidence type="ECO:0000256" key="10">
    <source>
        <dbReference type="SAM" id="MobiDB-lite"/>
    </source>
</evidence>
<feature type="active site" description="Proton acceptor; for dehydratase activity" evidence="9">
    <location>
        <position position="977"/>
    </location>
</feature>
<keyword evidence="7" id="KW-0560">Oxidoreductase</keyword>
<dbReference type="InterPro" id="IPR036291">
    <property type="entry name" value="NAD(P)-bd_dom_sf"/>
</dbReference>
<feature type="compositionally biased region" description="Polar residues" evidence="10">
    <location>
        <begin position="2450"/>
        <end position="2459"/>
    </location>
</feature>
<keyword evidence="1" id="KW-0596">Phosphopantetheine</keyword>
<dbReference type="SUPFAM" id="SSF53335">
    <property type="entry name" value="S-adenosyl-L-methionine-dependent methyltransferases"/>
    <property type="match status" value="1"/>
</dbReference>
<proteinExistence type="predicted"/>
<dbReference type="Gene3D" id="3.40.366.10">
    <property type="entry name" value="Malonyl-Coenzyme A Acyl Carrier Protein, domain 2"/>
    <property type="match status" value="1"/>
</dbReference>
<dbReference type="InterPro" id="IPR009081">
    <property type="entry name" value="PP-bd_ACP"/>
</dbReference>
<dbReference type="Proteomes" id="UP001444661">
    <property type="component" value="Unassembled WGS sequence"/>
</dbReference>
<dbReference type="CDD" id="cd19532">
    <property type="entry name" value="C_PKS-NRPS"/>
    <property type="match status" value="1"/>
</dbReference>
<dbReference type="CDD" id="cd05930">
    <property type="entry name" value="A_NRPS"/>
    <property type="match status" value="1"/>
</dbReference>
<dbReference type="Pfam" id="PF00109">
    <property type="entry name" value="ketoacyl-synt"/>
    <property type="match status" value="1"/>
</dbReference>
<dbReference type="Pfam" id="PF08659">
    <property type="entry name" value="KR"/>
    <property type="match status" value="1"/>
</dbReference>
<accession>A0ABR1S2T5</accession>
<keyword evidence="15" id="KW-1185">Reference proteome</keyword>
<dbReference type="InterPro" id="IPR049551">
    <property type="entry name" value="PKS_DH_C"/>
</dbReference>